<dbReference type="VEuPathDB" id="FungiDB:SeMB42_g01098"/>
<reference evidence="3 4" key="1">
    <citation type="journal article" date="2019" name="Sci. Rep.">
        <title>Comparative genomics of chytrid fungi reveal insights into the obligate biotrophic and pathogenic lifestyle of Synchytrium endobioticum.</title>
        <authorList>
            <person name="van de Vossenberg B.T.L.H."/>
            <person name="Warris S."/>
            <person name="Nguyen H.D.T."/>
            <person name="van Gent-Pelzer M.P.E."/>
            <person name="Joly D.L."/>
            <person name="van de Geest H.C."/>
            <person name="Bonants P.J.M."/>
            <person name="Smith D.S."/>
            <person name="Levesque C.A."/>
            <person name="van der Lee T.A.J."/>
        </authorList>
    </citation>
    <scope>NUCLEOTIDE SEQUENCE [LARGE SCALE GENOMIC DNA]</scope>
    <source>
        <strain evidence="3 4">MB42</strain>
    </source>
</reference>
<organism evidence="3 4">
    <name type="scientific">Synchytrium endobioticum</name>
    <dbReference type="NCBI Taxonomy" id="286115"/>
    <lineage>
        <taxon>Eukaryota</taxon>
        <taxon>Fungi</taxon>
        <taxon>Fungi incertae sedis</taxon>
        <taxon>Chytridiomycota</taxon>
        <taxon>Chytridiomycota incertae sedis</taxon>
        <taxon>Chytridiomycetes</taxon>
        <taxon>Synchytriales</taxon>
        <taxon>Synchytriaceae</taxon>
        <taxon>Synchytrium</taxon>
    </lineage>
</organism>
<feature type="signal peptide" evidence="2">
    <location>
        <begin position="1"/>
        <end position="18"/>
    </location>
</feature>
<feature type="compositionally biased region" description="Basic and acidic residues" evidence="1">
    <location>
        <begin position="290"/>
        <end position="302"/>
    </location>
</feature>
<evidence type="ECO:0000256" key="1">
    <source>
        <dbReference type="SAM" id="MobiDB-lite"/>
    </source>
</evidence>
<evidence type="ECO:0000256" key="2">
    <source>
        <dbReference type="SAM" id="SignalP"/>
    </source>
</evidence>
<evidence type="ECO:0000313" key="3">
    <source>
        <dbReference type="EMBL" id="TPX52952.1"/>
    </source>
</evidence>
<feature type="chain" id="PRO_5021306962" description="Secreted protein" evidence="2">
    <location>
        <begin position="19"/>
        <end position="302"/>
    </location>
</feature>
<gene>
    <name evidence="3" type="ORF">SeMB42_g01098</name>
</gene>
<dbReference type="EMBL" id="QEAN01000025">
    <property type="protein sequence ID" value="TPX52952.1"/>
    <property type="molecule type" value="Genomic_DNA"/>
</dbReference>
<feature type="region of interest" description="Disordered" evidence="1">
    <location>
        <begin position="220"/>
        <end position="302"/>
    </location>
</feature>
<sequence>MRTIHYLFFVVWASYCLAASTPGRDAAAGDVPTLSLASDINTEDEARIQHLRRVRENPELMTQNAELLEAIKQEVQDWALQDCDVLCNRIAAVLPPQFSCPEPVQNEAVETIARFLVWRAVTATPAANPTFQLPGTIRHSWQLTNRAVAEEITVQRQAHQSTEAATARDSSNYLPETEGTLHEDIHGNNVAAVAGASNVDRYPQRGPITFIDFFAVESERQRRSDVAEAPTRSATGSRDDSLRLSNPHDYSRHDSTHTGSGSTSGGPRLRDHSNHGAGPSDDGNPRSKIQRTEVRGRGKGLE</sequence>
<dbReference type="AlphaFoldDB" id="A0A507DMQ6"/>
<keyword evidence="4" id="KW-1185">Reference proteome</keyword>
<keyword evidence="2" id="KW-0732">Signal</keyword>
<accession>A0A507DMQ6</accession>
<protein>
    <recommendedName>
        <fullName evidence="5">Secreted protein</fullName>
    </recommendedName>
</protein>
<evidence type="ECO:0008006" key="5">
    <source>
        <dbReference type="Google" id="ProtNLM"/>
    </source>
</evidence>
<proteinExistence type="predicted"/>
<name>A0A507DMQ6_9FUNG</name>
<comment type="caution">
    <text evidence="3">The sequence shown here is derived from an EMBL/GenBank/DDBJ whole genome shotgun (WGS) entry which is preliminary data.</text>
</comment>
<feature type="region of interest" description="Disordered" evidence="1">
    <location>
        <begin position="157"/>
        <end position="182"/>
    </location>
</feature>
<dbReference type="Proteomes" id="UP000317494">
    <property type="component" value="Unassembled WGS sequence"/>
</dbReference>
<evidence type="ECO:0000313" key="4">
    <source>
        <dbReference type="Proteomes" id="UP000317494"/>
    </source>
</evidence>
<feature type="compositionally biased region" description="Polar residues" evidence="1">
    <location>
        <begin position="157"/>
        <end position="174"/>
    </location>
</feature>